<dbReference type="InterPro" id="IPR004333">
    <property type="entry name" value="SBP_dom"/>
</dbReference>
<dbReference type="InterPro" id="IPR036893">
    <property type="entry name" value="SBP_sf"/>
</dbReference>
<comment type="caution">
    <text evidence="6">The sequence shown here is derived from an EMBL/GenBank/DDBJ whole genome shotgun (WGS) entry which is preliminary data.</text>
</comment>
<dbReference type="OrthoDB" id="1935960at2759"/>
<dbReference type="SUPFAM" id="SSF103612">
    <property type="entry name" value="SBT domain"/>
    <property type="match status" value="1"/>
</dbReference>
<gene>
    <name evidence="6" type="ORF">GOP47_0008287</name>
</gene>
<keyword evidence="7" id="KW-1185">Reference proteome</keyword>
<evidence type="ECO:0000259" key="5">
    <source>
        <dbReference type="PROSITE" id="PS51141"/>
    </source>
</evidence>
<dbReference type="GO" id="GO:0008270">
    <property type="term" value="F:zinc ion binding"/>
    <property type="evidence" value="ECO:0007669"/>
    <property type="project" value="UniProtKB-KW"/>
</dbReference>
<dbReference type="AlphaFoldDB" id="A0A9D4ZJJ3"/>
<reference evidence="6" key="1">
    <citation type="submission" date="2021-01" db="EMBL/GenBank/DDBJ databases">
        <title>Adiantum capillus-veneris genome.</title>
        <authorList>
            <person name="Fang Y."/>
            <person name="Liao Q."/>
        </authorList>
    </citation>
    <scope>NUCLEOTIDE SEQUENCE</scope>
    <source>
        <strain evidence="6">H3</strain>
        <tissue evidence="6">Leaf</tissue>
    </source>
</reference>
<keyword evidence="1" id="KW-0479">Metal-binding</keyword>
<dbReference type="GO" id="GO:0005634">
    <property type="term" value="C:nucleus"/>
    <property type="evidence" value="ECO:0007669"/>
    <property type="project" value="InterPro"/>
</dbReference>
<dbReference type="PANTHER" id="PTHR31251">
    <property type="entry name" value="SQUAMOSA PROMOTER-BINDING-LIKE PROTEIN 4"/>
    <property type="match status" value="1"/>
</dbReference>
<protein>
    <recommendedName>
        <fullName evidence="5">SBP-type domain-containing protein</fullName>
    </recommendedName>
</protein>
<keyword evidence="3" id="KW-0862">Zinc</keyword>
<dbReference type="InterPro" id="IPR044817">
    <property type="entry name" value="SBP-like"/>
</dbReference>
<evidence type="ECO:0000313" key="6">
    <source>
        <dbReference type="EMBL" id="KAI5076222.1"/>
    </source>
</evidence>
<keyword evidence="2 4" id="KW-0863">Zinc-finger</keyword>
<feature type="domain" description="SBP-type" evidence="5">
    <location>
        <begin position="14"/>
        <end position="109"/>
    </location>
</feature>
<dbReference type="PROSITE" id="PS51141">
    <property type="entry name" value="ZF_SBP"/>
    <property type="match status" value="1"/>
</dbReference>
<sequence>MNALSSDVNVSTDGEKCNFFDWNSRISMRNVVTLKKLRPLMGQFKITGMRCLSQHPCESERSTAAALSQEAMWSRMSTVVGFHGLDAFDEGKRSCRNRLEGHNKRRRKPQPDPLGFSARFLPAFQDNSRLGQLFADRSSFLPQMRIPGVSAHWDDGNPSHQQKGNWQQQKMISFEDQAAYECSIPAGAGIERPLFTVAQRRISISKDLSIPWVQACL</sequence>
<evidence type="ECO:0000256" key="2">
    <source>
        <dbReference type="ARBA" id="ARBA00022771"/>
    </source>
</evidence>
<evidence type="ECO:0000256" key="3">
    <source>
        <dbReference type="ARBA" id="ARBA00022833"/>
    </source>
</evidence>
<organism evidence="6 7">
    <name type="scientific">Adiantum capillus-veneris</name>
    <name type="common">Maidenhair fern</name>
    <dbReference type="NCBI Taxonomy" id="13818"/>
    <lineage>
        <taxon>Eukaryota</taxon>
        <taxon>Viridiplantae</taxon>
        <taxon>Streptophyta</taxon>
        <taxon>Embryophyta</taxon>
        <taxon>Tracheophyta</taxon>
        <taxon>Polypodiopsida</taxon>
        <taxon>Polypodiidae</taxon>
        <taxon>Polypodiales</taxon>
        <taxon>Pteridineae</taxon>
        <taxon>Pteridaceae</taxon>
        <taxon>Vittarioideae</taxon>
        <taxon>Adiantum</taxon>
    </lineage>
</organism>
<dbReference type="Proteomes" id="UP000886520">
    <property type="component" value="Chromosome 8"/>
</dbReference>
<evidence type="ECO:0000256" key="1">
    <source>
        <dbReference type="ARBA" id="ARBA00022723"/>
    </source>
</evidence>
<proteinExistence type="predicted"/>
<dbReference type="EMBL" id="JABFUD020000008">
    <property type="protein sequence ID" value="KAI5076222.1"/>
    <property type="molecule type" value="Genomic_DNA"/>
</dbReference>
<dbReference type="Pfam" id="PF03110">
    <property type="entry name" value="SBP"/>
    <property type="match status" value="1"/>
</dbReference>
<dbReference type="PANTHER" id="PTHR31251:SF169">
    <property type="entry name" value="SQUAMOSA PROMOTER-BINDING-LIKE PROTEIN 8"/>
    <property type="match status" value="1"/>
</dbReference>
<accession>A0A9D4ZJJ3</accession>
<evidence type="ECO:0000313" key="7">
    <source>
        <dbReference type="Proteomes" id="UP000886520"/>
    </source>
</evidence>
<evidence type="ECO:0000256" key="4">
    <source>
        <dbReference type="PROSITE-ProRule" id="PRU00470"/>
    </source>
</evidence>
<name>A0A9D4ZJJ3_ADICA</name>
<dbReference type="GO" id="GO:0003677">
    <property type="term" value="F:DNA binding"/>
    <property type="evidence" value="ECO:0007669"/>
    <property type="project" value="InterPro"/>
</dbReference>